<name>A0A0Q3H7J2_ECOLX</name>
<dbReference type="Pfam" id="PF15944">
    <property type="entry name" value="DUF4752"/>
    <property type="match status" value="1"/>
</dbReference>
<reference evidence="1 2" key="1">
    <citation type="submission" date="2019-04" db="EMBL/GenBank/DDBJ databases">
        <authorList>
            <consortium name="NARMS: The National Antimicrobial Resistance Monitoring System"/>
        </authorList>
    </citation>
    <scope>NUCLEOTIDE SEQUENCE [LARGE SCALE GENOMIC DNA]</scope>
    <source>
        <strain evidence="1 2">FSIS11919500</strain>
    </source>
</reference>
<proteinExistence type="predicted"/>
<dbReference type="InterPro" id="IPR031858">
    <property type="entry name" value="DUF4752"/>
</dbReference>
<dbReference type="AlphaFoldDB" id="A0A0Q3H7J2"/>
<evidence type="ECO:0000313" key="1">
    <source>
        <dbReference type="EMBL" id="EFC2247461.1"/>
    </source>
</evidence>
<evidence type="ECO:0000313" key="2">
    <source>
        <dbReference type="Proteomes" id="UP000531916"/>
    </source>
</evidence>
<dbReference type="RefSeq" id="WP_057698349.1">
    <property type="nucleotide sequence ID" value="NZ_BICR01000031.1"/>
</dbReference>
<protein>
    <submittedName>
        <fullName evidence="1">DUF4752 family protein</fullName>
    </submittedName>
</protein>
<comment type="caution">
    <text evidence="1">The sequence shown here is derived from an EMBL/GenBank/DDBJ whole genome shotgun (WGS) entry which is preliminary data.</text>
</comment>
<sequence length="96" mass="10972">MVIDKTITIDVAMNAGIALLGWCYIMLRAGMWLSLVFLKTWNKHRKQTQQQKAMNAFFEAFDIDSIEPGEPTRVIPVGDVVILVYRSEKNEQEVAQ</sequence>
<dbReference type="EMBL" id="AASEPP010000028">
    <property type="protein sequence ID" value="EFC2247461.1"/>
    <property type="molecule type" value="Genomic_DNA"/>
</dbReference>
<organism evidence="1 2">
    <name type="scientific">Escherichia coli</name>
    <dbReference type="NCBI Taxonomy" id="562"/>
    <lineage>
        <taxon>Bacteria</taxon>
        <taxon>Pseudomonadati</taxon>
        <taxon>Pseudomonadota</taxon>
        <taxon>Gammaproteobacteria</taxon>
        <taxon>Enterobacterales</taxon>
        <taxon>Enterobacteriaceae</taxon>
        <taxon>Escherichia</taxon>
    </lineage>
</organism>
<accession>A0A0Q3H7J2</accession>
<gene>
    <name evidence="1" type="ORF">E5H86_16945</name>
</gene>
<dbReference type="Proteomes" id="UP000531916">
    <property type="component" value="Unassembled WGS sequence"/>
</dbReference>